<dbReference type="EMBL" id="MU250534">
    <property type="protein sequence ID" value="KAG7446214.1"/>
    <property type="molecule type" value="Genomic_DNA"/>
</dbReference>
<keyword evidence="3" id="KW-1185">Reference proteome</keyword>
<evidence type="ECO:0000313" key="2">
    <source>
        <dbReference type="EMBL" id="KAG7446214.1"/>
    </source>
</evidence>
<proteinExistence type="predicted"/>
<dbReference type="AlphaFoldDB" id="A0A9P7VSQ3"/>
<feature type="region of interest" description="Disordered" evidence="1">
    <location>
        <begin position="54"/>
        <end position="78"/>
    </location>
</feature>
<evidence type="ECO:0000313" key="3">
    <source>
        <dbReference type="Proteomes" id="UP000812287"/>
    </source>
</evidence>
<dbReference type="GeneID" id="66101445"/>
<dbReference type="Proteomes" id="UP000812287">
    <property type="component" value="Unassembled WGS sequence"/>
</dbReference>
<evidence type="ECO:0000256" key="1">
    <source>
        <dbReference type="SAM" id="MobiDB-lite"/>
    </source>
</evidence>
<gene>
    <name evidence="2" type="ORF">BT62DRAFT_1075810</name>
</gene>
<protein>
    <submittedName>
        <fullName evidence="2">Uncharacterized protein</fullName>
    </submittedName>
</protein>
<dbReference type="OrthoDB" id="3260303at2759"/>
<name>A0A9P7VSQ3_9AGAR</name>
<dbReference type="RefSeq" id="XP_043039714.1">
    <property type="nucleotide sequence ID" value="XM_043179151.1"/>
</dbReference>
<sequence>MSTEFVDPQKSASAQFPSCDNKMDLLIEEIINLIRDATCSFPSNLNRFLEHDTLRSPSSKGRHRHPLGVDSRAGGHEREIYAPGDEAVARAEYTQVLAKEWFTKSAAAEKGRSEADTSAIQSELNAASSRQLNWRNGVLRPSALRISRCEGLHEGREQGSNEERRDALKAFDKFLAEEIDGSEQSDWTRRWAASVDGVTSYSMMRHFDGLQIDRSETEVPGLVNTRIKKLPVVVGKKTMIRLKNFRATGQLDNWDKQGNSTSA</sequence>
<comment type="caution">
    <text evidence="2">The sequence shown here is derived from an EMBL/GenBank/DDBJ whole genome shotgun (WGS) entry which is preliminary data.</text>
</comment>
<reference evidence="2" key="1">
    <citation type="submission" date="2020-11" db="EMBL/GenBank/DDBJ databases">
        <title>Adaptations for nitrogen fixation in a non-lichenized fungal sporocarp promotes dispersal by wood-feeding termites.</title>
        <authorList>
            <consortium name="DOE Joint Genome Institute"/>
            <person name="Koch R.A."/>
            <person name="Yoon G."/>
            <person name="Arayal U."/>
            <person name="Lail K."/>
            <person name="Amirebrahimi M."/>
            <person name="Labutti K."/>
            <person name="Lipzen A."/>
            <person name="Riley R."/>
            <person name="Barry K."/>
            <person name="Henrissat B."/>
            <person name="Grigoriev I.V."/>
            <person name="Herr J.R."/>
            <person name="Aime M.C."/>
        </authorList>
    </citation>
    <scope>NUCLEOTIDE SEQUENCE</scope>
    <source>
        <strain evidence="2">MCA 3950</strain>
    </source>
</reference>
<organism evidence="2 3">
    <name type="scientific">Guyanagaster necrorhizus</name>
    <dbReference type="NCBI Taxonomy" id="856835"/>
    <lineage>
        <taxon>Eukaryota</taxon>
        <taxon>Fungi</taxon>
        <taxon>Dikarya</taxon>
        <taxon>Basidiomycota</taxon>
        <taxon>Agaricomycotina</taxon>
        <taxon>Agaricomycetes</taxon>
        <taxon>Agaricomycetidae</taxon>
        <taxon>Agaricales</taxon>
        <taxon>Marasmiineae</taxon>
        <taxon>Physalacriaceae</taxon>
        <taxon>Guyanagaster</taxon>
    </lineage>
</organism>
<accession>A0A9P7VSQ3</accession>